<keyword evidence="3" id="KW-1185">Reference proteome</keyword>
<evidence type="ECO:0000313" key="3">
    <source>
        <dbReference type="Proteomes" id="UP000054805"/>
    </source>
</evidence>
<protein>
    <submittedName>
        <fullName evidence="1">Uncharacterized protein</fullName>
    </submittedName>
</protein>
<evidence type="ECO:0000313" key="2">
    <source>
        <dbReference type="EMBL" id="KRZ41366.1"/>
    </source>
</evidence>
<sequence>LDRDLPNRSLLEHFDMSKMERIHVFSTLWAVGNVKSFQMLCDEPELRRCYRPECISSSAPVSVFSTCDHGNDY</sequence>
<dbReference type="Proteomes" id="UP000054805">
    <property type="component" value="Unassembled WGS sequence"/>
</dbReference>
<feature type="non-terminal residue" evidence="1">
    <location>
        <position position="1"/>
    </location>
</feature>
<name>A0A0V1HCK1_TRIPS</name>
<proteinExistence type="predicted"/>
<dbReference type="Proteomes" id="UP000054826">
    <property type="component" value="Unassembled WGS sequence"/>
</dbReference>
<reference evidence="3 4" key="1">
    <citation type="submission" date="2015-01" db="EMBL/GenBank/DDBJ databases">
        <title>Evolution of Trichinella species and genotypes.</title>
        <authorList>
            <person name="Korhonen P.K."/>
            <person name="Edoardo P."/>
            <person name="Giuseppe L.R."/>
            <person name="Gasser R.B."/>
        </authorList>
    </citation>
    <scope>NUCLEOTIDE SEQUENCE [LARGE SCALE GENOMIC DNA]</scope>
    <source>
        <strain evidence="2">ISS176</strain>
        <strain evidence="1">ISS588</strain>
    </source>
</reference>
<evidence type="ECO:0000313" key="4">
    <source>
        <dbReference type="Proteomes" id="UP000054826"/>
    </source>
</evidence>
<evidence type="ECO:0000313" key="1">
    <source>
        <dbReference type="EMBL" id="KRZ07919.1"/>
    </source>
</evidence>
<dbReference type="EMBL" id="JYDS01000407">
    <property type="protein sequence ID" value="KRZ07919.1"/>
    <property type="molecule type" value="Genomic_DNA"/>
</dbReference>
<dbReference type="EMBL" id="JYDV01000020">
    <property type="protein sequence ID" value="KRZ41366.1"/>
    <property type="molecule type" value="Genomic_DNA"/>
</dbReference>
<dbReference type="AlphaFoldDB" id="A0A0V1HCK1"/>
<organism evidence="1 3">
    <name type="scientific">Trichinella pseudospiralis</name>
    <name type="common">Parasitic roundworm</name>
    <dbReference type="NCBI Taxonomy" id="6337"/>
    <lineage>
        <taxon>Eukaryota</taxon>
        <taxon>Metazoa</taxon>
        <taxon>Ecdysozoa</taxon>
        <taxon>Nematoda</taxon>
        <taxon>Enoplea</taxon>
        <taxon>Dorylaimia</taxon>
        <taxon>Trichinellida</taxon>
        <taxon>Trichinellidae</taxon>
        <taxon>Trichinella</taxon>
    </lineage>
</organism>
<comment type="caution">
    <text evidence="1">The sequence shown here is derived from an EMBL/GenBank/DDBJ whole genome shotgun (WGS) entry which is preliminary data.</text>
</comment>
<accession>A0A0V1HCK1</accession>
<feature type="non-terminal residue" evidence="1">
    <location>
        <position position="73"/>
    </location>
</feature>
<gene>
    <name evidence="1" type="ORF">T4B_14133</name>
    <name evidence="2" type="ORF">T4C_1599</name>
</gene>